<gene>
    <name evidence="1" type="ORF">Golob_013089</name>
</gene>
<protein>
    <submittedName>
        <fullName evidence="1">Uncharacterized protein</fullName>
    </submittedName>
</protein>
<organism evidence="1 2">
    <name type="scientific">Gossypium lobatum</name>
    <dbReference type="NCBI Taxonomy" id="34289"/>
    <lineage>
        <taxon>Eukaryota</taxon>
        <taxon>Viridiplantae</taxon>
        <taxon>Streptophyta</taxon>
        <taxon>Embryophyta</taxon>
        <taxon>Tracheophyta</taxon>
        <taxon>Spermatophyta</taxon>
        <taxon>Magnoliopsida</taxon>
        <taxon>eudicotyledons</taxon>
        <taxon>Gunneridae</taxon>
        <taxon>Pentapetalae</taxon>
        <taxon>rosids</taxon>
        <taxon>malvids</taxon>
        <taxon>Malvales</taxon>
        <taxon>Malvaceae</taxon>
        <taxon>Malvoideae</taxon>
        <taxon>Gossypium</taxon>
    </lineage>
</organism>
<sequence>MYGLFTEYEKRMNNHLLPKKSKNFLRILQDSFILFSLIDGQNFIWVQTVLRGPLEIRNC</sequence>
<dbReference type="AlphaFoldDB" id="A0A7J8LNI5"/>
<comment type="caution">
    <text evidence="1">The sequence shown here is derived from an EMBL/GenBank/DDBJ whole genome shotgun (WGS) entry which is preliminary data.</text>
</comment>
<proteinExistence type="predicted"/>
<dbReference type="Proteomes" id="UP000593572">
    <property type="component" value="Unassembled WGS sequence"/>
</dbReference>
<reference evidence="1 2" key="1">
    <citation type="journal article" date="2019" name="Genome Biol. Evol.">
        <title>Insights into the evolution of the New World diploid cottons (Gossypium, subgenus Houzingenia) based on genome sequencing.</title>
        <authorList>
            <person name="Grover C.E."/>
            <person name="Arick M.A. 2nd"/>
            <person name="Thrash A."/>
            <person name="Conover J.L."/>
            <person name="Sanders W.S."/>
            <person name="Peterson D.G."/>
            <person name="Frelichowski J.E."/>
            <person name="Scheffler J.A."/>
            <person name="Scheffler B.E."/>
            <person name="Wendel J.F."/>
        </authorList>
    </citation>
    <scope>NUCLEOTIDE SEQUENCE [LARGE SCALE GENOMIC DNA]</scope>
    <source>
        <strain evidence="1">157</strain>
        <tissue evidence="1">Leaf</tissue>
    </source>
</reference>
<evidence type="ECO:0000313" key="1">
    <source>
        <dbReference type="EMBL" id="MBA0553953.1"/>
    </source>
</evidence>
<keyword evidence="2" id="KW-1185">Reference proteome</keyword>
<accession>A0A7J8LNI5</accession>
<name>A0A7J8LNI5_9ROSI</name>
<evidence type="ECO:0000313" key="2">
    <source>
        <dbReference type="Proteomes" id="UP000593572"/>
    </source>
</evidence>
<dbReference type="EMBL" id="JABEZX010000004">
    <property type="protein sequence ID" value="MBA0553953.1"/>
    <property type="molecule type" value="Genomic_DNA"/>
</dbReference>